<reference evidence="2" key="1">
    <citation type="submission" date="2020-11" db="EMBL/GenBank/DDBJ databases">
        <authorList>
            <person name="Tran Van P."/>
        </authorList>
    </citation>
    <scope>NUCLEOTIDE SEQUENCE</scope>
</reference>
<feature type="compositionally biased region" description="Low complexity" evidence="1">
    <location>
        <begin position="139"/>
        <end position="155"/>
    </location>
</feature>
<feature type="compositionally biased region" description="Low complexity" evidence="1">
    <location>
        <begin position="36"/>
        <end position="59"/>
    </location>
</feature>
<dbReference type="EMBL" id="CAJPEX010000894">
    <property type="protein sequence ID" value="CAG0917545.1"/>
    <property type="molecule type" value="Genomic_DNA"/>
</dbReference>
<dbReference type="AlphaFoldDB" id="A0A7R9BL85"/>
<accession>A0A7R9BL85</accession>
<evidence type="ECO:0000313" key="3">
    <source>
        <dbReference type="Proteomes" id="UP000678499"/>
    </source>
</evidence>
<organism evidence="2">
    <name type="scientific">Notodromas monacha</name>
    <dbReference type="NCBI Taxonomy" id="399045"/>
    <lineage>
        <taxon>Eukaryota</taxon>
        <taxon>Metazoa</taxon>
        <taxon>Ecdysozoa</taxon>
        <taxon>Arthropoda</taxon>
        <taxon>Crustacea</taxon>
        <taxon>Oligostraca</taxon>
        <taxon>Ostracoda</taxon>
        <taxon>Podocopa</taxon>
        <taxon>Podocopida</taxon>
        <taxon>Cypridocopina</taxon>
        <taxon>Cypridoidea</taxon>
        <taxon>Cyprididae</taxon>
        <taxon>Notodromas</taxon>
    </lineage>
</organism>
<proteinExistence type="predicted"/>
<feature type="region of interest" description="Disordered" evidence="1">
    <location>
        <begin position="178"/>
        <end position="210"/>
    </location>
</feature>
<name>A0A7R9BL85_9CRUS</name>
<protein>
    <submittedName>
        <fullName evidence="2">Uncharacterized protein</fullName>
    </submittedName>
</protein>
<keyword evidence="3" id="KW-1185">Reference proteome</keyword>
<feature type="region of interest" description="Disordered" evidence="1">
    <location>
        <begin position="30"/>
        <end position="166"/>
    </location>
</feature>
<dbReference type="Proteomes" id="UP000678499">
    <property type="component" value="Unassembled WGS sequence"/>
</dbReference>
<evidence type="ECO:0000256" key="1">
    <source>
        <dbReference type="SAM" id="MobiDB-lite"/>
    </source>
</evidence>
<sequence length="210" mass="22610">MRHALHHGVACGRSLADSNSVDFMGAAVASSTQNRSLSVAEQQQQQSAPVAPPSLQQPAMMRPSSPFLGPVIDSTVDEDEAGDDDDEEQQQQQQAGVGDNSDSSTPLLGGRDEEPGFVGFRPYQPRVQSGGENRAPAVWRPRWPSSSQSRQQESSTLPHWFPTTTSRSTSYKNFGFPVFSVKSRPPPKESVTAPTFLSTPVISSPNAATN</sequence>
<gene>
    <name evidence="2" type="ORF">NMOB1V02_LOCUS5126</name>
</gene>
<feature type="compositionally biased region" description="Acidic residues" evidence="1">
    <location>
        <begin position="75"/>
        <end position="89"/>
    </location>
</feature>
<evidence type="ECO:0000313" key="2">
    <source>
        <dbReference type="EMBL" id="CAD7277393.1"/>
    </source>
</evidence>
<feature type="compositionally biased region" description="Polar residues" evidence="1">
    <location>
        <begin position="192"/>
        <end position="210"/>
    </location>
</feature>
<dbReference type="EMBL" id="OA882931">
    <property type="protein sequence ID" value="CAD7277393.1"/>
    <property type="molecule type" value="Genomic_DNA"/>
</dbReference>